<evidence type="ECO:0000313" key="6">
    <source>
        <dbReference type="EMBL" id="MEX6504351.1"/>
    </source>
</evidence>
<keyword evidence="7" id="KW-1185">Reference proteome</keyword>
<feature type="transmembrane region" description="Helical" evidence="4">
    <location>
        <begin position="213"/>
        <end position="235"/>
    </location>
</feature>
<evidence type="ECO:0000256" key="4">
    <source>
        <dbReference type="SAM" id="Phobius"/>
    </source>
</evidence>
<gene>
    <name evidence="6" type="ORF">AB5S05_20015</name>
</gene>
<accession>A0ABV3YYE5</accession>
<dbReference type="InterPro" id="IPR011701">
    <property type="entry name" value="MFS"/>
</dbReference>
<feature type="transmembrane region" description="Helical" evidence="4">
    <location>
        <begin position="95"/>
        <end position="117"/>
    </location>
</feature>
<dbReference type="Pfam" id="PF07690">
    <property type="entry name" value="MFS_1"/>
    <property type="match status" value="1"/>
</dbReference>
<dbReference type="SUPFAM" id="SSF103473">
    <property type="entry name" value="MFS general substrate transporter"/>
    <property type="match status" value="1"/>
</dbReference>
<feature type="domain" description="Major facilitator superfamily (MFS) profile" evidence="5">
    <location>
        <begin position="1"/>
        <end position="392"/>
    </location>
</feature>
<dbReference type="Proteomes" id="UP001560296">
    <property type="component" value="Unassembled WGS sequence"/>
</dbReference>
<keyword evidence="1 4" id="KW-0812">Transmembrane</keyword>
<feature type="transmembrane region" description="Helical" evidence="4">
    <location>
        <begin position="12"/>
        <end position="30"/>
    </location>
</feature>
<evidence type="ECO:0000259" key="5">
    <source>
        <dbReference type="PROSITE" id="PS50850"/>
    </source>
</evidence>
<evidence type="ECO:0000256" key="1">
    <source>
        <dbReference type="ARBA" id="ARBA00022692"/>
    </source>
</evidence>
<dbReference type="InterPro" id="IPR020846">
    <property type="entry name" value="MFS_dom"/>
</dbReference>
<dbReference type="PROSITE" id="PS50850">
    <property type="entry name" value="MFS"/>
    <property type="match status" value="1"/>
</dbReference>
<feature type="transmembrane region" description="Helical" evidence="4">
    <location>
        <begin position="336"/>
        <end position="357"/>
    </location>
</feature>
<proteinExistence type="predicted"/>
<dbReference type="Gene3D" id="1.20.1250.20">
    <property type="entry name" value="MFS general substrate transporter like domains"/>
    <property type="match status" value="2"/>
</dbReference>
<reference evidence="6 7" key="1">
    <citation type="submission" date="2024-07" db="EMBL/GenBank/DDBJ databases">
        <authorList>
            <person name="Li M."/>
        </authorList>
    </citation>
    <scope>NUCLEOTIDE SEQUENCE [LARGE SCALE GENOMIC DNA]</scope>
    <source>
        <strain evidence="6 7">25A3E</strain>
    </source>
</reference>
<evidence type="ECO:0000256" key="2">
    <source>
        <dbReference type="ARBA" id="ARBA00022989"/>
    </source>
</evidence>
<keyword evidence="3 4" id="KW-0472">Membrane</keyword>
<feature type="transmembrane region" description="Helical" evidence="4">
    <location>
        <begin position="247"/>
        <end position="266"/>
    </location>
</feature>
<feature type="transmembrane region" description="Helical" evidence="4">
    <location>
        <begin position="369"/>
        <end position="387"/>
    </location>
</feature>
<feature type="transmembrane region" description="Helical" evidence="4">
    <location>
        <begin position="278"/>
        <end position="296"/>
    </location>
</feature>
<evidence type="ECO:0000256" key="3">
    <source>
        <dbReference type="ARBA" id="ARBA00023136"/>
    </source>
</evidence>
<protein>
    <submittedName>
        <fullName evidence="6">MFS transporter</fullName>
    </submittedName>
</protein>
<dbReference type="InterPro" id="IPR036259">
    <property type="entry name" value="MFS_trans_sf"/>
</dbReference>
<comment type="caution">
    <text evidence="6">The sequence shown here is derived from an EMBL/GenBank/DDBJ whole genome shotgun (WGS) entry which is preliminary data.</text>
</comment>
<evidence type="ECO:0000313" key="7">
    <source>
        <dbReference type="Proteomes" id="UP001560296"/>
    </source>
</evidence>
<dbReference type="RefSeq" id="WP_369289288.1">
    <property type="nucleotide sequence ID" value="NZ_JBFTEG010000024.1"/>
</dbReference>
<sequence>MMRMPTTFGMNQIVSHGFGMFLFAALMPFMRESIEISAWQLATIGALTQVAYLAGAMLLGTLGHRLGTGRLALLTGITTSSLLFAMAQLRDPLLITLTLTCLAASAAISWGCIVEIVSRCARPELRSTYLSCASSGTAWGYALNGLLILVVVPLLGWQASWQVAGLFGLLVVALTWHMLRDLKAASLTPVVGGPVDTAIPTSKLFATIIGERTALFACLICLLVGFTTMPFSYWLNTYLAELSLPPALGGYTWSTVGATGMVAGFVTGKLADRRGHGTALMLIFSGFALGLLAFVFDPGRCALVAGFGYGLMYFPMWGIVAGWVNQHYSSTATMQISGICMVTFGLGGTLGNLLAGYIRETTGSLHDVFFVLTGASLLLVALAIVILRGDRKAALAAQPAAAEAC</sequence>
<name>A0ABV3YYE5_9PSED</name>
<feature type="transmembrane region" description="Helical" evidence="4">
    <location>
        <begin position="138"/>
        <end position="155"/>
    </location>
</feature>
<dbReference type="PANTHER" id="PTHR23537:SF1">
    <property type="entry name" value="SUGAR TRANSPORTER"/>
    <property type="match status" value="1"/>
</dbReference>
<feature type="transmembrane region" description="Helical" evidence="4">
    <location>
        <begin position="302"/>
        <end position="324"/>
    </location>
</feature>
<keyword evidence="2 4" id="KW-1133">Transmembrane helix</keyword>
<dbReference type="InterPro" id="IPR010645">
    <property type="entry name" value="MFS_4"/>
</dbReference>
<feature type="transmembrane region" description="Helical" evidence="4">
    <location>
        <begin position="36"/>
        <end position="59"/>
    </location>
</feature>
<organism evidence="6 7">
    <name type="scientific">Pseudomonas zhanjiangensis</name>
    <dbReference type="NCBI Taxonomy" id="3239015"/>
    <lineage>
        <taxon>Bacteria</taxon>
        <taxon>Pseudomonadati</taxon>
        <taxon>Pseudomonadota</taxon>
        <taxon>Gammaproteobacteria</taxon>
        <taxon>Pseudomonadales</taxon>
        <taxon>Pseudomonadaceae</taxon>
        <taxon>Pseudomonas</taxon>
    </lineage>
</organism>
<feature type="transmembrane region" description="Helical" evidence="4">
    <location>
        <begin position="71"/>
        <end position="89"/>
    </location>
</feature>
<dbReference type="EMBL" id="JBFTEG010000024">
    <property type="protein sequence ID" value="MEX6504351.1"/>
    <property type="molecule type" value="Genomic_DNA"/>
</dbReference>
<feature type="transmembrane region" description="Helical" evidence="4">
    <location>
        <begin position="161"/>
        <end position="179"/>
    </location>
</feature>
<dbReference type="PANTHER" id="PTHR23537">
    <property type="match status" value="1"/>
</dbReference>